<comment type="caution">
    <text evidence="2">The sequence shown here is derived from an EMBL/GenBank/DDBJ whole genome shotgun (WGS) entry which is preliminary data.</text>
</comment>
<evidence type="ECO:0000313" key="2">
    <source>
        <dbReference type="EMBL" id="MCR2807633.1"/>
    </source>
</evidence>
<protein>
    <submittedName>
        <fullName evidence="2">ABC transporter permease</fullName>
    </submittedName>
</protein>
<dbReference type="GO" id="GO:0140359">
    <property type="term" value="F:ABC-type transporter activity"/>
    <property type="evidence" value="ECO:0007669"/>
    <property type="project" value="InterPro"/>
</dbReference>
<proteinExistence type="predicted"/>
<accession>A0A9X2MXD3</accession>
<keyword evidence="3" id="KW-1185">Reference proteome</keyword>
<gene>
    <name evidence="2" type="ORF">NQZ67_27460</name>
</gene>
<keyword evidence="1" id="KW-0472">Membrane</keyword>
<feature type="transmembrane region" description="Helical" evidence="1">
    <location>
        <begin position="238"/>
        <end position="258"/>
    </location>
</feature>
<dbReference type="Proteomes" id="UP001141950">
    <property type="component" value="Unassembled WGS sequence"/>
</dbReference>
<evidence type="ECO:0000256" key="1">
    <source>
        <dbReference type="SAM" id="Phobius"/>
    </source>
</evidence>
<feature type="transmembrane region" description="Helical" evidence="1">
    <location>
        <begin position="75"/>
        <end position="96"/>
    </location>
</feature>
<keyword evidence="1" id="KW-1133">Transmembrane helix</keyword>
<name>A0A9X2MXD3_9BACL</name>
<feature type="transmembrane region" description="Helical" evidence="1">
    <location>
        <begin position="122"/>
        <end position="146"/>
    </location>
</feature>
<dbReference type="RefSeq" id="WP_257452266.1">
    <property type="nucleotide sequence ID" value="NZ_JANIPJ010000030.1"/>
</dbReference>
<feature type="transmembrane region" description="Helical" evidence="1">
    <location>
        <begin position="195"/>
        <end position="218"/>
    </location>
</feature>
<keyword evidence="1" id="KW-0812">Transmembrane</keyword>
<sequence length="265" mass="28597">MNIFWREMKASRKSLLLWIVGIAAMVGSGMGKFSGMKESGDAMSGLMADMPKALQAVFGMNGLDISTVTGYYGMLYLYLLIMAAVHASMLGANVLAKEERDKTAEFLLVKPVSRMRLLLEKLLAIALQIGLFTAAMTVCSIGFVAQYADDASRVTEDILRFMAGMLFVQSVFASVGLAIAASIRNAKRAVASSACVMLLTFLLSVIIDISGKLGFASFLTPFQYFAARDILEDGLSPAYAALSVTLALTALVVAFRSYGRRDMQI</sequence>
<evidence type="ECO:0000313" key="3">
    <source>
        <dbReference type="Proteomes" id="UP001141950"/>
    </source>
</evidence>
<dbReference type="EMBL" id="JANIPJ010000030">
    <property type="protein sequence ID" value="MCR2807633.1"/>
    <property type="molecule type" value="Genomic_DNA"/>
</dbReference>
<reference evidence="2" key="1">
    <citation type="submission" date="2022-08" db="EMBL/GenBank/DDBJ databases">
        <title>The genomic sequence of strain Paenibacillus sp. SCIV0701.</title>
        <authorList>
            <person name="Zhao H."/>
        </authorList>
    </citation>
    <scope>NUCLEOTIDE SEQUENCE</scope>
    <source>
        <strain evidence="2">SCIV0701</strain>
    </source>
</reference>
<dbReference type="Pfam" id="PF12679">
    <property type="entry name" value="ABC2_membrane_2"/>
    <property type="match status" value="1"/>
</dbReference>
<organism evidence="2 3">
    <name type="scientific">Paenibacillus soyae</name>
    <dbReference type="NCBI Taxonomy" id="2969249"/>
    <lineage>
        <taxon>Bacteria</taxon>
        <taxon>Bacillati</taxon>
        <taxon>Bacillota</taxon>
        <taxon>Bacilli</taxon>
        <taxon>Bacillales</taxon>
        <taxon>Paenibacillaceae</taxon>
        <taxon>Paenibacillus</taxon>
    </lineage>
</organism>
<dbReference type="GO" id="GO:0005886">
    <property type="term" value="C:plasma membrane"/>
    <property type="evidence" value="ECO:0007669"/>
    <property type="project" value="UniProtKB-SubCell"/>
</dbReference>
<dbReference type="PANTHER" id="PTHR43471">
    <property type="entry name" value="ABC TRANSPORTER PERMEASE"/>
    <property type="match status" value="1"/>
</dbReference>
<feature type="transmembrane region" description="Helical" evidence="1">
    <location>
        <begin position="158"/>
        <end position="183"/>
    </location>
</feature>
<dbReference type="AlphaFoldDB" id="A0A9X2MXD3"/>